<accession>A0A975BUY1</accession>
<gene>
    <name evidence="1" type="ORF">dnm_078810</name>
</gene>
<name>A0A975BUY1_9BACT</name>
<dbReference type="Proteomes" id="UP000663722">
    <property type="component" value="Chromosome"/>
</dbReference>
<evidence type="ECO:0000313" key="2">
    <source>
        <dbReference type="Proteomes" id="UP000663722"/>
    </source>
</evidence>
<dbReference type="KEGG" id="dmm:dnm_078810"/>
<protein>
    <submittedName>
        <fullName evidence="1">Uncharacterized protein</fullName>
    </submittedName>
</protein>
<sequence length="104" mass="12170">MAYPEKKPGFLPGHRFLHFENKCYKYIAPTGLLKRSAKILFSHIAFKKRLSLTNQLVPSFKSYKSDRLRNLLKNDLSEKSGGFRFAAPPCIFLNRIYYLFRVPL</sequence>
<proteinExistence type="predicted"/>
<dbReference type="AlphaFoldDB" id="A0A975BUY1"/>
<keyword evidence="2" id="KW-1185">Reference proteome</keyword>
<reference evidence="1" key="1">
    <citation type="journal article" date="2021" name="Microb. Physiol.">
        <title>Proteogenomic Insights into the Physiology of Marine, Sulfate-Reducing, Filamentous Desulfonema limicola and Desulfonema magnum.</title>
        <authorList>
            <person name="Schnaars V."/>
            <person name="Wohlbrand L."/>
            <person name="Scheve S."/>
            <person name="Hinrichs C."/>
            <person name="Reinhardt R."/>
            <person name="Rabus R."/>
        </authorList>
    </citation>
    <scope>NUCLEOTIDE SEQUENCE</scope>
    <source>
        <strain evidence="1">4be13</strain>
    </source>
</reference>
<organism evidence="1 2">
    <name type="scientific">Desulfonema magnum</name>
    <dbReference type="NCBI Taxonomy" id="45655"/>
    <lineage>
        <taxon>Bacteria</taxon>
        <taxon>Pseudomonadati</taxon>
        <taxon>Thermodesulfobacteriota</taxon>
        <taxon>Desulfobacteria</taxon>
        <taxon>Desulfobacterales</taxon>
        <taxon>Desulfococcaceae</taxon>
        <taxon>Desulfonema</taxon>
    </lineage>
</organism>
<evidence type="ECO:0000313" key="1">
    <source>
        <dbReference type="EMBL" id="QTA91807.1"/>
    </source>
</evidence>
<dbReference type="EMBL" id="CP061800">
    <property type="protein sequence ID" value="QTA91807.1"/>
    <property type="molecule type" value="Genomic_DNA"/>
</dbReference>